<dbReference type="InterPro" id="IPR011701">
    <property type="entry name" value="MFS"/>
</dbReference>
<feature type="domain" description="Major facilitator superfamily (MFS) profile" evidence="7">
    <location>
        <begin position="49"/>
        <end position="521"/>
    </location>
</feature>
<feature type="transmembrane region" description="Helical" evidence="6">
    <location>
        <begin position="905"/>
        <end position="928"/>
    </location>
</feature>
<dbReference type="FunFam" id="1.20.1250.20:FF:000232">
    <property type="entry name" value="Organic cation/carnitine transporter 7"/>
    <property type="match status" value="2"/>
</dbReference>
<dbReference type="InterPro" id="IPR020846">
    <property type="entry name" value="MFS_dom"/>
</dbReference>
<keyword evidence="2" id="KW-0813">Transport</keyword>
<evidence type="ECO:0000256" key="6">
    <source>
        <dbReference type="SAM" id="Phobius"/>
    </source>
</evidence>
<comment type="caution">
    <text evidence="8">The sequence shown here is derived from an EMBL/GenBank/DDBJ whole genome shotgun (WGS) entry which is preliminary data.</text>
</comment>
<keyword evidence="4 6" id="KW-1133">Transmembrane helix</keyword>
<feature type="transmembrane region" description="Helical" evidence="6">
    <location>
        <begin position="392"/>
        <end position="410"/>
    </location>
</feature>
<feature type="transmembrane region" description="Helical" evidence="6">
    <location>
        <begin position="86"/>
        <end position="104"/>
    </location>
</feature>
<evidence type="ECO:0000256" key="1">
    <source>
        <dbReference type="ARBA" id="ARBA00004141"/>
    </source>
</evidence>
<name>A0A8T2YFU7_POPDE</name>
<feature type="transmembrane region" description="Helical" evidence="6">
    <location>
        <begin position="200"/>
        <end position="221"/>
    </location>
</feature>
<feature type="transmembrane region" description="Helical" evidence="6">
    <location>
        <begin position="636"/>
        <end position="657"/>
    </location>
</feature>
<dbReference type="PROSITE" id="PS50850">
    <property type="entry name" value="MFS"/>
    <property type="match status" value="2"/>
</dbReference>
<feature type="transmembrane region" description="Helical" evidence="6">
    <location>
        <begin position="47"/>
        <end position="74"/>
    </location>
</feature>
<dbReference type="Pfam" id="PF00083">
    <property type="entry name" value="Sugar_tr"/>
    <property type="match status" value="2"/>
</dbReference>
<evidence type="ECO:0000256" key="4">
    <source>
        <dbReference type="ARBA" id="ARBA00022989"/>
    </source>
</evidence>
<feature type="transmembrane region" description="Helical" evidence="6">
    <location>
        <begin position="612"/>
        <end position="630"/>
    </location>
</feature>
<dbReference type="SUPFAM" id="SSF103473">
    <property type="entry name" value="MFS general substrate transporter"/>
    <property type="match status" value="2"/>
</dbReference>
<keyword evidence="9" id="KW-1185">Reference proteome</keyword>
<evidence type="ECO:0000259" key="7">
    <source>
        <dbReference type="PROSITE" id="PS50850"/>
    </source>
</evidence>
<feature type="transmembrane region" description="Helical" evidence="6">
    <location>
        <begin position="669"/>
        <end position="690"/>
    </location>
</feature>
<organism evidence="8 9">
    <name type="scientific">Populus deltoides</name>
    <name type="common">Eastern poplar</name>
    <name type="synonym">Eastern cottonwood</name>
    <dbReference type="NCBI Taxonomy" id="3696"/>
    <lineage>
        <taxon>Eukaryota</taxon>
        <taxon>Viridiplantae</taxon>
        <taxon>Streptophyta</taxon>
        <taxon>Embryophyta</taxon>
        <taxon>Tracheophyta</taxon>
        <taxon>Spermatophyta</taxon>
        <taxon>Magnoliopsida</taxon>
        <taxon>eudicotyledons</taxon>
        <taxon>Gunneridae</taxon>
        <taxon>Pentapetalae</taxon>
        <taxon>rosids</taxon>
        <taxon>fabids</taxon>
        <taxon>Malpighiales</taxon>
        <taxon>Salicaceae</taxon>
        <taxon>Saliceae</taxon>
        <taxon>Populus</taxon>
    </lineage>
</organism>
<dbReference type="InterPro" id="IPR036259">
    <property type="entry name" value="MFS_trans_sf"/>
</dbReference>
<feature type="transmembrane region" description="Helical" evidence="6">
    <location>
        <begin position="532"/>
        <end position="554"/>
    </location>
</feature>
<evidence type="ECO:0000256" key="2">
    <source>
        <dbReference type="ARBA" id="ARBA00022448"/>
    </source>
</evidence>
<feature type="transmembrane region" description="Helical" evidence="6">
    <location>
        <begin position="140"/>
        <end position="160"/>
    </location>
</feature>
<evidence type="ECO:0000313" key="9">
    <source>
        <dbReference type="Proteomes" id="UP000807159"/>
    </source>
</evidence>
<dbReference type="PROSITE" id="PS00216">
    <property type="entry name" value="SUGAR_TRANSPORT_1"/>
    <property type="match status" value="2"/>
</dbReference>
<protein>
    <recommendedName>
        <fullName evidence="7">Major facilitator superfamily (MFS) profile domain-containing protein</fullName>
    </recommendedName>
</protein>
<feature type="transmembrane region" description="Helical" evidence="6">
    <location>
        <begin position="460"/>
        <end position="478"/>
    </location>
</feature>
<feature type="transmembrane region" description="Helical" evidence="6">
    <location>
        <begin position="367"/>
        <end position="385"/>
    </location>
</feature>
<evidence type="ECO:0000313" key="8">
    <source>
        <dbReference type="EMBL" id="KAH8503869.1"/>
    </source>
</evidence>
<feature type="domain" description="Major facilitator superfamily (MFS) profile" evidence="7">
    <location>
        <begin position="545"/>
        <end position="994"/>
    </location>
</feature>
<proteinExistence type="predicted"/>
<feature type="transmembrane region" description="Helical" evidence="6">
    <location>
        <begin position="498"/>
        <end position="520"/>
    </location>
</feature>
<dbReference type="PANTHER" id="PTHR23511:SF5">
    <property type="entry name" value="MAJOR FACILITATOR-TYPE TRANSPORTER HXNZ-RELATED"/>
    <property type="match status" value="1"/>
</dbReference>
<feature type="transmembrane region" description="Helical" evidence="6">
    <location>
        <begin position="416"/>
        <end position="439"/>
    </location>
</feature>
<feature type="transmembrane region" description="Helical" evidence="6">
    <location>
        <begin position="969"/>
        <end position="989"/>
    </location>
</feature>
<dbReference type="InterPro" id="IPR005829">
    <property type="entry name" value="Sugar_transporter_CS"/>
</dbReference>
<feature type="transmembrane region" description="Helical" evidence="6">
    <location>
        <begin position="116"/>
        <end position="134"/>
    </location>
</feature>
<feature type="transmembrane region" description="Helical" evidence="6">
    <location>
        <begin position="803"/>
        <end position="824"/>
    </location>
</feature>
<feature type="transmembrane region" description="Helical" evidence="6">
    <location>
        <begin position="172"/>
        <end position="194"/>
    </location>
</feature>
<evidence type="ECO:0000256" key="5">
    <source>
        <dbReference type="ARBA" id="ARBA00023136"/>
    </source>
</evidence>
<dbReference type="Proteomes" id="UP000807159">
    <property type="component" value="Chromosome 7"/>
</dbReference>
<dbReference type="EMBL" id="JACEGQ020000007">
    <property type="protein sequence ID" value="KAH8503869.1"/>
    <property type="molecule type" value="Genomic_DNA"/>
</dbReference>
<dbReference type="PANTHER" id="PTHR23511">
    <property type="entry name" value="SYNAPTIC VESICLE GLYCOPROTEIN 2"/>
    <property type="match status" value="1"/>
</dbReference>
<feature type="transmembrane region" description="Helical" evidence="6">
    <location>
        <begin position="856"/>
        <end position="874"/>
    </location>
</feature>
<reference evidence="8" key="1">
    <citation type="journal article" date="2021" name="J. Hered.">
        <title>Genome Assembly of Salicaceae Populus deltoides (Eastern Cottonwood) I-69 Based on Nanopore Sequencing and Hi-C Technologies.</title>
        <authorList>
            <person name="Bai S."/>
            <person name="Wu H."/>
            <person name="Zhang J."/>
            <person name="Pan Z."/>
            <person name="Zhao W."/>
            <person name="Li Z."/>
            <person name="Tong C."/>
        </authorList>
    </citation>
    <scope>NUCLEOTIDE SEQUENCE</scope>
    <source>
        <tissue evidence="8">Leaf</tissue>
    </source>
</reference>
<dbReference type="AlphaFoldDB" id="A0A8T2YFU7"/>
<dbReference type="InterPro" id="IPR005828">
    <property type="entry name" value="MFS_sugar_transport-like"/>
</dbReference>
<feature type="transmembrane region" description="Helical" evidence="6">
    <location>
        <begin position="582"/>
        <end position="600"/>
    </location>
</feature>
<dbReference type="GO" id="GO:0022857">
    <property type="term" value="F:transmembrane transporter activity"/>
    <property type="evidence" value="ECO:0007669"/>
    <property type="project" value="InterPro"/>
</dbReference>
<keyword evidence="3 6" id="KW-0812">Transmembrane</keyword>
<feature type="transmembrane region" description="Helical" evidence="6">
    <location>
        <begin position="881"/>
        <end position="899"/>
    </location>
</feature>
<comment type="subcellular location">
    <subcellularLocation>
        <location evidence="1">Membrane</location>
        <topology evidence="1">Multi-pass membrane protein</topology>
    </subcellularLocation>
</comment>
<sequence length="1020" mass="111975">MSKQPHKNKLHLEEQEDRSAFIKMTDGGPRYTVDDAILAMGFGKFQYFVLLYAGMGWVSEAMEMMILSFIGPAVKSDWNLTSQQESLITSVVFAGMLVGAYSWGVVSDRYGRRKGFLVTAIITSGAGFLSAFAPNYIALLAFRCLVGLGLGGGPVLFAWFLEFVPAPNRGMWMVIISAFWTFGAIFEASLAWIIMPRLNWRWLLAVSALPSFFLLIFYVMTPESPRYFCLKGQKGDALRVLEKIAKQNRKELPLGALATDNEIELQGTNIPIEGMVSLPASRDGDVAPLHPPPKWKDSDMGVLKSLLLLISPKLARSTVLLWVVFFGNAFSYYGLVLLTTELNNKNNTCNHTKAQSDKSSAVDYKEVFITSFAEFPGLIVSALIVDRIGRKLSMAALFFVACIFLLPLVVHQSPRITTILLFGARICITGTFTIVFIYAPEIYPTSVRSTGMGVASAMGRIGGMICPLVAYFTLALSQSPLYSWRGNLNENKAYRSKLFRAAMALILLASILAIHVDIQMADGGPRYTVDEALVTVGFGKFQFLVLLYAGMGWVSEAMEVMILSFVGPAVHSKWGLTSHEESLITTVVFAGMLVGAYTWGVISDKYGRRKGFFVTAIMTSVAGFLSAFAPNYIALLISRCLVGFGIGGGPVLLAWFLEFVPAPNRGTWMVVFSAFWTVGTIFEGGLAWIIMPRLGWRWLLALSALPSFLLLVFYTLTPESPRYLCLKGRKNEALIILKKIAKLNGKELPPGVVVAGNEIELQGNNHLPESKDTDVCAAPPPPKQKDSHMGVFKSVLMLFSPRLVRSTLLLWVVIFANAFSYYGLVLLTTELNDRSNTCHQTKKQSQKPANINYKQVFITSFAEFPGLILSALVIDRLGRKLSMAAMFFVCCIFLLPLVVHQSTVVTTALLFGARTCITGTFTIVYIYAPELYPTFMRTTGIGVASSVSRIGGMVCPLVAVSLVQGCHQTAAVVFFASVVFVAGICVLLFPFETKGLDLADSLSSTKQEKPQDSETGRALI</sequence>
<keyword evidence="5 6" id="KW-0472">Membrane</keyword>
<dbReference type="Gene3D" id="1.20.1250.20">
    <property type="entry name" value="MFS general substrate transporter like domains"/>
    <property type="match status" value="2"/>
</dbReference>
<feature type="transmembrane region" description="Helical" evidence="6">
    <location>
        <begin position="319"/>
        <end position="338"/>
    </location>
</feature>
<feature type="transmembrane region" description="Helical" evidence="6">
    <location>
        <begin position="696"/>
        <end position="717"/>
    </location>
</feature>
<accession>A0A8T2YFU7</accession>
<evidence type="ECO:0000256" key="3">
    <source>
        <dbReference type="ARBA" id="ARBA00022692"/>
    </source>
</evidence>
<dbReference type="GO" id="GO:0016020">
    <property type="term" value="C:membrane"/>
    <property type="evidence" value="ECO:0007669"/>
    <property type="project" value="UniProtKB-SubCell"/>
</dbReference>
<dbReference type="Pfam" id="PF07690">
    <property type="entry name" value="MFS_1"/>
    <property type="match status" value="1"/>
</dbReference>
<gene>
    <name evidence="8" type="ORF">H0E87_014933</name>
</gene>
<feature type="transmembrane region" description="Helical" evidence="6">
    <location>
        <begin position="940"/>
        <end position="963"/>
    </location>
</feature>